<keyword evidence="4 6" id="KW-1133">Transmembrane helix</keyword>
<dbReference type="PATRIC" id="fig|997887.3.peg.4098"/>
<evidence type="ECO:0000256" key="5">
    <source>
        <dbReference type="ARBA" id="ARBA00023136"/>
    </source>
</evidence>
<dbReference type="PANTHER" id="PTHR30250">
    <property type="entry name" value="PST FAMILY PREDICTED COLANIC ACID TRANSPORTER"/>
    <property type="match status" value="1"/>
</dbReference>
<feature type="transmembrane region" description="Helical" evidence="6">
    <location>
        <begin position="224"/>
        <end position="243"/>
    </location>
</feature>
<feature type="transmembrane region" description="Helical" evidence="6">
    <location>
        <begin position="375"/>
        <end position="395"/>
    </location>
</feature>
<feature type="transmembrane region" description="Helical" evidence="6">
    <location>
        <begin position="42"/>
        <end position="64"/>
    </location>
</feature>
<dbReference type="AlphaFoldDB" id="I9SNS9"/>
<organism evidence="7 8">
    <name type="scientific">Bacteroides salyersiae CL02T12C01</name>
    <dbReference type="NCBI Taxonomy" id="997887"/>
    <lineage>
        <taxon>Bacteria</taxon>
        <taxon>Pseudomonadati</taxon>
        <taxon>Bacteroidota</taxon>
        <taxon>Bacteroidia</taxon>
        <taxon>Bacteroidales</taxon>
        <taxon>Bacteroidaceae</taxon>
        <taxon>Bacteroides</taxon>
    </lineage>
</organism>
<dbReference type="InterPro" id="IPR002528">
    <property type="entry name" value="MATE_fam"/>
</dbReference>
<protein>
    <recommendedName>
        <fullName evidence="9">Polysaccharide biosynthesis protein C-terminal domain-containing protein</fullName>
    </recommendedName>
</protein>
<dbReference type="InterPro" id="IPR050833">
    <property type="entry name" value="Poly_Biosynth_Transport"/>
</dbReference>
<evidence type="ECO:0000256" key="6">
    <source>
        <dbReference type="SAM" id="Phobius"/>
    </source>
</evidence>
<keyword evidence="3 6" id="KW-0812">Transmembrane</keyword>
<evidence type="ECO:0000256" key="3">
    <source>
        <dbReference type="ARBA" id="ARBA00022692"/>
    </source>
</evidence>
<feature type="transmembrane region" description="Helical" evidence="6">
    <location>
        <begin position="158"/>
        <end position="179"/>
    </location>
</feature>
<feature type="transmembrane region" description="Helical" evidence="6">
    <location>
        <begin position="465"/>
        <end position="485"/>
    </location>
</feature>
<dbReference type="PANTHER" id="PTHR30250:SF26">
    <property type="entry name" value="PSMA PROTEIN"/>
    <property type="match status" value="1"/>
</dbReference>
<feature type="transmembrane region" description="Helical" evidence="6">
    <location>
        <begin position="12"/>
        <end position="30"/>
    </location>
</feature>
<reference evidence="7 8" key="1">
    <citation type="submission" date="2012-02" db="EMBL/GenBank/DDBJ databases">
        <title>The Genome Sequence of Bacteroides salyersiae CL02T12C01.</title>
        <authorList>
            <consortium name="The Broad Institute Genome Sequencing Platform"/>
            <person name="Earl A."/>
            <person name="Ward D."/>
            <person name="Feldgarden M."/>
            <person name="Gevers D."/>
            <person name="Zitomersky N.L."/>
            <person name="Coyne M.J."/>
            <person name="Comstock L.E."/>
            <person name="Young S.K."/>
            <person name="Zeng Q."/>
            <person name="Gargeya S."/>
            <person name="Fitzgerald M."/>
            <person name="Haas B."/>
            <person name="Abouelleil A."/>
            <person name="Alvarado L."/>
            <person name="Arachchi H.M."/>
            <person name="Berlin A."/>
            <person name="Chapman S.B."/>
            <person name="Gearin G."/>
            <person name="Goldberg J."/>
            <person name="Griggs A."/>
            <person name="Gujja S."/>
            <person name="Hansen M."/>
            <person name="Heiman D."/>
            <person name="Howarth C."/>
            <person name="Larimer J."/>
            <person name="Lui A."/>
            <person name="MacDonald P.J.P."/>
            <person name="McCowen C."/>
            <person name="Montmayeur A."/>
            <person name="Murphy C."/>
            <person name="Neiman D."/>
            <person name="Pearson M."/>
            <person name="Priest M."/>
            <person name="Roberts A."/>
            <person name="Saif S."/>
            <person name="Shea T."/>
            <person name="Sisk P."/>
            <person name="Stolte C."/>
            <person name="Sykes S."/>
            <person name="Wortman J."/>
            <person name="Nusbaum C."/>
            <person name="Birren B."/>
        </authorList>
    </citation>
    <scope>NUCLEOTIDE SEQUENCE [LARGE SCALE GENOMIC DNA]</scope>
    <source>
        <strain evidence="7 8">CL02T12C01</strain>
    </source>
</reference>
<proteinExistence type="predicted"/>
<feature type="transmembrane region" description="Helical" evidence="6">
    <location>
        <begin position="342"/>
        <end position="363"/>
    </location>
</feature>
<feature type="transmembrane region" description="Helical" evidence="6">
    <location>
        <begin position="128"/>
        <end position="146"/>
    </location>
</feature>
<accession>I9SNS9</accession>
<name>I9SNS9_9BACE</name>
<dbReference type="EMBL" id="AGXV01000047">
    <property type="protein sequence ID" value="EIY57518.1"/>
    <property type="molecule type" value="Genomic_DNA"/>
</dbReference>
<evidence type="ECO:0000313" key="7">
    <source>
        <dbReference type="EMBL" id="EIY57518.1"/>
    </source>
</evidence>
<dbReference type="GO" id="GO:0042910">
    <property type="term" value="F:xenobiotic transmembrane transporter activity"/>
    <property type="evidence" value="ECO:0007669"/>
    <property type="project" value="InterPro"/>
</dbReference>
<evidence type="ECO:0008006" key="9">
    <source>
        <dbReference type="Google" id="ProtNLM"/>
    </source>
</evidence>
<evidence type="ECO:0000313" key="8">
    <source>
        <dbReference type="Proteomes" id="UP000005150"/>
    </source>
</evidence>
<keyword evidence="8" id="KW-1185">Reference proteome</keyword>
<gene>
    <name evidence="7" type="ORF">HMPREF1071_03929</name>
</gene>
<dbReference type="RefSeq" id="WP_007481900.1">
    <property type="nucleotide sequence ID" value="NZ_JH724309.1"/>
</dbReference>
<comment type="subcellular location">
    <subcellularLocation>
        <location evidence="1">Cell membrane</location>
        <topology evidence="1">Multi-pass membrane protein</topology>
    </subcellularLocation>
</comment>
<comment type="caution">
    <text evidence="7">The sequence shown here is derived from an EMBL/GenBank/DDBJ whole genome shotgun (WGS) entry which is preliminary data.</text>
</comment>
<sequence length="506" mass="58211">MNNDNKRIARNTLMLYFRMILLMGVSLYTSRIVLEVLGVEDFGIYNIVGGIVVMFGFLNTAMSTATQRFLSFELGQRNKELLKKVFSSSLLIHFIIAFIVFIVSETFGLWFLNTKLSIPLDRMNAANWVYQFSIFSFIISIMSVPYNAAIISHERMNVYAYVSIIEAVLKLLVVYLLGLLGFDKLKIYACLLFLVSLFVRVIYQVYCRKKFEECSFNFIWDKELLIRLTSFSGWSLFGGIAYVAKSQGINILLNIFYGATVNAAWAISQQVNSAVLSFMQNFTTALNPPIVKAYANKNLIGVFTLLFEGMKYSFFLAYCLIIPLFFELEYVMALWLKSVPEYAVIFVRLVLVCILMESFAHVISVTVQATGKIKWFQIIIGGIYFLNLPLSYWFLRVTNSPVSTMYVAVFLSALLVLLRFCILFKLIHFPIYRLFKLIRLIVLLCFFTLPIISCLQIFPVGFIRLLLTFFSNGILALLVLFFFGMSKMERDNVYKQIRSLINLVKK</sequence>
<feature type="transmembrane region" description="Helical" evidence="6">
    <location>
        <begin position="407"/>
        <end position="428"/>
    </location>
</feature>
<dbReference type="Proteomes" id="UP000005150">
    <property type="component" value="Unassembled WGS sequence"/>
</dbReference>
<dbReference type="GO" id="GO:0015297">
    <property type="term" value="F:antiporter activity"/>
    <property type="evidence" value="ECO:0007669"/>
    <property type="project" value="InterPro"/>
</dbReference>
<dbReference type="HOGENOM" id="CLU_040798_1_0_10"/>
<keyword evidence="5 6" id="KW-0472">Membrane</keyword>
<feature type="transmembrane region" description="Helical" evidence="6">
    <location>
        <begin position="315"/>
        <end position="336"/>
    </location>
</feature>
<keyword evidence="2" id="KW-1003">Cell membrane</keyword>
<dbReference type="Pfam" id="PF01554">
    <property type="entry name" value="MatE"/>
    <property type="match status" value="1"/>
</dbReference>
<feature type="transmembrane region" description="Helical" evidence="6">
    <location>
        <begin position="440"/>
        <end position="459"/>
    </location>
</feature>
<evidence type="ECO:0000256" key="4">
    <source>
        <dbReference type="ARBA" id="ARBA00022989"/>
    </source>
</evidence>
<feature type="transmembrane region" description="Helical" evidence="6">
    <location>
        <begin position="249"/>
        <end position="267"/>
    </location>
</feature>
<evidence type="ECO:0000256" key="2">
    <source>
        <dbReference type="ARBA" id="ARBA00022475"/>
    </source>
</evidence>
<dbReference type="GO" id="GO:0005886">
    <property type="term" value="C:plasma membrane"/>
    <property type="evidence" value="ECO:0007669"/>
    <property type="project" value="UniProtKB-SubCell"/>
</dbReference>
<feature type="transmembrane region" description="Helical" evidence="6">
    <location>
        <begin position="85"/>
        <end position="108"/>
    </location>
</feature>
<feature type="transmembrane region" description="Helical" evidence="6">
    <location>
        <begin position="185"/>
        <end position="203"/>
    </location>
</feature>
<evidence type="ECO:0000256" key="1">
    <source>
        <dbReference type="ARBA" id="ARBA00004651"/>
    </source>
</evidence>